<comment type="caution">
    <text evidence="1">The sequence shown here is derived from an EMBL/GenBank/DDBJ whole genome shotgun (WGS) entry which is preliminary data.</text>
</comment>
<name>A0A232EIY4_9HYME</name>
<gene>
    <name evidence="1" type="ORF">TSAR_015453</name>
</gene>
<proteinExistence type="predicted"/>
<keyword evidence="2" id="KW-1185">Reference proteome</keyword>
<protein>
    <submittedName>
        <fullName evidence="1">Uncharacterized protein</fullName>
    </submittedName>
</protein>
<dbReference type="EMBL" id="NNAY01004140">
    <property type="protein sequence ID" value="OXU18313.1"/>
    <property type="molecule type" value="Genomic_DNA"/>
</dbReference>
<dbReference type="Proteomes" id="UP000215335">
    <property type="component" value="Unassembled WGS sequence"/>
</dbReference>
<accession>A0A232EIY4</accession>
<evidence type="ECO:0000313" key="2">
    <source>
        <dbReference type="Proteomes" id="UP000215335"/>
    </source>
</evidence>
<organism evidence="1 2">
    <name type="scientific">Trichomalopsis sarcophagae</name>
    <dbReference type="NCBI Taxonomy" id="543379"/>
    <lineage>
        <taxon>Eukaryota</taxon>
        <taxon>Metazoa</taxon>
        <taxon>Ecdysozoa</taxon>
        <taxon>Arthropoda</taxon>
        <taxon>Hexapoda</taxon>
        <taxon>Insecta</taxon>
        <taxon>Pterygota</taxon>
        <taxon>Neoptera</taxon>
        <taxon>Endopterygota</taxon>
        <taxon>Hymenoptera</taxon>
        <taxon>Apocrita</taxon>
        <taxon>Proctotrupomorpha</taxon>
        <taxon>Chalcidoidea</taxon>
        <taxon>Pteromalidae</taxon>
        <taxon>Pteromalinae</taxon>
        <taxon>Trichomalopsis</taxon>
    </lineage>
</organism>
<sequence>MYTQNHEKFIRSGVGSVASVLVTETAPFQGSRVRFPVKSLGFFPSGIPRENTLNTGCFKAGFSPEFSFSGFSGFPCLTGANLGECETVVGSSRNADKVG</sequence>
<reference evidence="1 2" key="1">
    <citation type="journal article" date="2017" name="Curr. Biol.">
        <title>The Evolution of Venom by Co-option of Single-Copy Genes.</title>
        <authorList>
            <person name="Martinson E.O."/>
            <person name="Mrinalini"/>
            <person name="Kelkar Y.D."/>
            <person name="Chang C.H."/>
            <person name="Werren J.H."/>
        </authorList>
    </citation>
    <scope>NUCLEOTIDE SEQUENCE [LARGE SCALE GENOMIC DNA]</scope>
    <source>
        <strain evidence="1 2">Alberta</strain>
        <tissue evidence="1">Whole body</tissue>
    </source>
</reference>
<dbReference type="AlphaFoldDB" id="A0A232EIY4"/>
<evidence type="ECO:0000313" key="1">
    <source>
        <dbReference type="EMBL" id="OXU18313.1"/>
    </source>
</evidence>